<accession>A0AAV6JA80</accession>
<name>A0AAV6JA80_9ERIC</name>
<organism evidence="1 2">
    <name type="scientific">Rhododendron griersonianum</name>
    <dbReference type="NCBI Taxonomy" id="479676"/>
    <lineage>
        <taxon>Eukaryota</taxon>
        <taxon>Viridiplantae</taxon>
        <taxon>Streptophyta</taxon>
        <taxon>Embryophyta</taxon>
        <taxon>Tracheophyta</taxon>
        <taxon>Spermatophyta</taxon>
        <taxon>Magnoliopsida</taxon>
        <taxon>eudicotyledons</taxon>
        <taxon>Gunneridae</taxon>
        <taxon>Pentapetalae</taxon>
        <taxon>asterids</taxon>
        <taxon>Ericales</taxon>
        <taxon>Ericaceae</taxon>
        <taxon>Ericoideae</taxon>
        <taxon>Rhodoreae</taxon>
        <taxon>Rhododendron</taxon>
    </lineage>
</organism>
<gene>
    <name evidence="1" type="ORF">RHGRI_023775</name>
</gene>
<dbReference type="EMBL" id="JACTNZ010000008">
    <property type="protein sequence ID" value="KAG5536100.1"/>
    <property type="molecule type" value="Genomic_DNA"/>
</dbReference>
<dbReference type="Proteomes" id="UP000823749">
    <property type="component" value="Chromosome 8"/>
</dbReference>
<dbReference type="AlphaFoldDB" id="A0AAV6JA80"/>
<evidence type="ECO:0000313" key="1">
    <source>
        <dbReference type="EMBL" id="KAG5536100.1"/>
    </source>
</evidence>
<evidence type="ECO:0000313" key="2">
    <source>
        <dbReference type="Proteomes" id="UP000823749"/>
    </source>
</evidence>
<proteinExistence type="predicted"/>
<sequence length="151" mass="17076">MELTNHFPELNPTLHSQSFMDFHIDNYFMQNPPQFPGNEFAGYLGENFPCIFHHEAKNVLPVSEPIASEGNEFHESNKRKAIYFTETSSFHDFNSETETLEALMQRAKAIEAQKVQRLVTEGHQGLVSSSTQIVGSSDLTFGSYPSLPFDT</sequence>
<comment type="caution">
    <text evidence="1">The sequence shown here is derived from an EMBL/GenBank/DDBJ whole genome shotgun (WGS) entry which is preliminary data.</text>
</comment>
<keyword evidence="2" id="KW-1185">Reference proteome</keyword>
<reference evidence="1" key="1">
    <citation type="submission" date="2020-08" db="EMBL/GenBank/DDBJ databases">
        <title>Plant Genome Project.</title>
        <authorList>
            <person name="Zhang R.-G."/>
        </authorList>
    </citation>
    <scope>NUCLEOTIDE SEQUENCE</scope>
    <source>
        <strain evidence="1">WSP0</strain>
        <tissue evidence="1">Leaf</tissue>
    </source>
</reference>
<protein>
    <submittedName>
        <fullName evidence="1">Uncharacterized protein</fullName>
    </submittedName>
</protein>